<name>A0A6N4SMF2_CYTH3</name>
<reference evidence="1 2" key="1">
    <citation type="journal article" date="2007" name="Appl. Environ. Microbiol.">
        <title>Genome sequence of the cellulolytic gliding bacterium Cytophaga hutchinsonii.</title>
        <authorList>
            <person name="Xie G."/>
            <person name="Bruce D.C."/>
            <person name="Challacombe J.F."/>
            <person name="Chertkov O."/>
            <person name="Detter J.C."/>
            <person name="Gilna P."/>
            <person name="Han C.S."/>
            <person name="Lucas S."/>
            <person name="Misra M."/>
            <person name="Myers G.L."/>
            <person name="Richardson P."/>
            <person name="Tapia R."/>
            <person name="Thayer N."/>
            <person name="Thompson L.S."/>
            <person name="Brettin T.S."/>
            <person name="Henrissat B."/>
            <person name="Wilson D.B."/>
            <person name="McBride M.J."/>
        </authorList>
    </citation>
    <scope>NUCLEOTIDE SEQUENCE [LARGE SCALE GENOMIC DNA]</scope>
    <source>
        <strain evidence="2">ATCC 33406 / DSM 1761 / CIP 103989 / NBRC 15051 / NCIMB 9469 / D465</strain>
    </source>
</reference>
<protein>
    <submittedName>
        <fullName evidence="1">Uncharacterized protein</fullName>
    </submittedName>
</protein>
<dbReference type="Proteomes" id="UP000001822">
    <property type="component" value="Chromosome"/>
</dbReference>
<keyword evidence="2" id="KW-1185">Reference proteome</keyword>
<proteinExistence type="predicted"/>
<dbReference type="RefSeq" id="WP_011583568.1">
    <property type="nucleotide sequence ID" value="NC_008255.1"/>
</dbReference>
<accession>A0A6N4SMF2</accession>
<gene>
    <name evidence="1" type="ordered locus">CHU_0160</name>
</gene>
<organism evidence="1 2">
    <name type="scientific">Cytophaga hutchinsonii (strain ATCC 33406 / DSM 1761 / CIP 103989 / NBRC 15051 / NCIMB 9469 / D465)</name>
    <dbReference type="NCBI Taxonomy" id="269798"/>
    <lineage>
        <taxon>Bacteria</taxon>
        <taxon>Pseudomonadati</taxon>
        <taxon>Bacteroidota</taxon>
        <taxon>Cytophagia</taxon>
        <taxon>Cytophagales</taxon>
        <taxon>Cytophagaceae</taxon>
        <taxon>Cytophaga</taxon>
    </lineage>
</organism>
<evidence type="ECO:0000313" key="2">
    <source>
        <dbReference type="Proteomes" id="UP000001822"/>
    </source>
</evidence>
<dbReference type="EMBL" id="CP000383">
    <property type="protein sequence ID" value="ABG57452.1"/>
    <property type="molecule type" value="Genomic_DNA"/>
</dbReference>
<dbReference type="AlphaFoldDB" id="A0A6N4SMF2"/>
<sequence>MRLTTILIATHLLIASLLSNSEFAGMMRMGNLVSHFYHHIEEHHEDINVFEFLALHYFDQQHLQHDKHEHHELPAKSHNTQTFSSCYIPSFKIVVSAMILNRFFDDSISYATYFDQIFSAPLIDIWQPPKLS</sequence>
<evidence type="ECO:0000313" key="1">
    <source>
        <dbReference type="EMBL" id="ABG57452.1"/>
    </source>
</evidence>
<dbReference type="KEGG" id="chu:CHU_0160"/>